<dbReference type="InterPro" id="IPR036163">
    <property type="entry name" value="HMA_dom_sf"/>
</dbReference>
<dbReference type="PANTHER" id="PTHR46594:SF4">
    <property type="entry name" value="P-TYPE CATION-TRANSPORTING ATPASE"/>
    <property type="match status" value="1"/>
</dbReference>
<dbReference type="OrthoDB" id="9813965at2"/>
<evidence type="ECO:0000313" key="6">
    <source>
        <dbReference type="Proteomes" id="UP000184016"/>
    </source>
</evidence>
<keyword evidence="3" id="KW-0186">Copper</keyword>
<dbReference type="PRINTS" id="PR00946">
    <property type="entry name" value="HGSCAVENGER"/>
</dbReference>
<dbReference type="CDD" id="cd00371">
    <property type="entry name" value="HMA"/>
    <property type="match status" value="1"/>
</dbReference>
<dbReference type="STRING" id="1830138.SAMN05443507_11082"/>
<keyword evidence="2" id="KW-0479">Metal-binding</keyword>
<dbReference type="Proteomes" id="UP000184016">
    <property type="component" value="Unassembled WGS sequence"/>
</dbReference>
<dbReference type="RefSeq" id="WP_072873927.1">
    <property type="nucleotide sequence ID" value="NZ_FRAF01000010.1"/>
</dbReference>
<dbReference type="InterPro" id="IPR017969">
    <property type="entry name" value="Heavy-metal-associated_CS"/>
</dbReference>
<evidence type="ECO:0000256" key="1">
    <source>
        <dbReference type="ARBA" id="ARBA00015313"/>
    </source>
</evidence>
<dbReference type="Gene3D" id="3.30.70.100">
    <property type="match status" value="1"/>
</dbReference>
<evidence type="ECO:0000256" key="2">
    <source>
        <dbReference type="ARBA" id="ARBA00022723"/>
    </source>
</evidence>
<evidence type="ECO:0000313" key="5">
    <source>
        <dbReference type="EMBL" id="SHK22482.1"/>
    </source>
</evidence>
<dbReference type="Pfam" id="PF00403">
    <property type="entry name" value="HMA"/>
    <property type="match status" value="1"/>
</dbReference>
<dbReference type="SUPFAM" id="SSF55008">
    <property type="entry name" value="HMA, heavy metal-associated domain"/>
    <property type="match status" value="1"/>
</dbReference>
<dbReference type="GO" id="GO:0046872">
    <property type="term" value="F:metal ion binding"/>
    <property type="evidence" value="ECO:0007669"/>
    <property type="project" value="UniProtKB-KW"/>
</dbReference>
<keyword evidence="6" id="KW-1185">Reference proteome</keyword>
<dbReference type="PROSITE" id="PS01047">
    <property type="entry name" value="HMA_1"/>
    <property type="match status" value="1"/>
</dbReference>
<dbReference type="PANTHER" id="PTHR46594">
    <property type="entry name" value="P-TYPE CATION-TRANSPORTING ATPASE"/>
    <property type="match status" value="1"/>
</dbReference>
<feature type="domain" description="HMA" evidence="4">
    <location>
        <begin position="2"/>
        <end position="68"/>
    </location>
</feature>
<accession>A0A1M6QQC0</accession>
<dbReference type="PROSITE" id="PS50846">
    <property type="entry name" value="HMA_2"/>
    <property type="match status" value="1"/>
</dbReference>
<evidence type="ECO:0000256" key="3">
    <source>
        <dbReference type="ARBA" id="ARBA00023008"/>
    </source>
</evidence>
<sequence>MATAMISVIGMTCGGCVNAVTKALKSVDGVLDVQVELEAGQATVQFDESKTDISMLKEVIEEAGYDTN</sequence>
<dbReference type="FunFam" id="3.30.70.100:FF:000005">
    <property type="entry name" value="Copper-exporting P-type ATPase A"/>
    <property type="match status" value="1"/>
</dbReference>
<name>A0A1M6QQC0_9BACL</name>
<dbReference type="InterPro" id="IPR006121">
    <property type="entry name" value="HMA_dom"/>
</dbReference>
<protein>
    <recommendedName>
        <fullName evidence="1">Copper chaperone CopZ</fullName>
    </recommendedName>
</protein>
<dbReference type="EMBL" id="FRAF01000010">
    <property type="protein sequence ID" value="SHK22482.1"/>
    <property type="molecule type" value="Genomic_DNA"/>
</dbReference>
<organism evidence="5 6">
    <name type="scientific">Alicyclobacillus tolerans</name>
    <dbReference type="NCBI Taxonomy" id="90970"/>
    <lineage>
        <taxon>Bacteria</taxon>
        <taxon>Bacillati</taxon>
        <taxon>Bacillota</taxon>
        <taxon>Bacilli</taxon>
        <taxon>Bacillales</taxon>
        <taxon>Alicyclobacillaceae</taxon>
        <taxon>Alicyclobacillus</taxon>
    </lineage>
</organism>
<evidence type="ECO:0000259" key="4">
    <source>
        <dbReference type="PROSITE" id="PS50846"/>
    </source>
</evidence>
<proteinExistence type="predicted"/>
<reference evidence="6" key="1">
    <citation type="submission" date="2016-11" db="EMBL/GenBank/DDBJ databases">
        <authorList>
            <person name="Varghese N."/>
            <person name="Submissions S."/>
        </authorList>
    </citation>
    <scope>NUCLEOTIDE SEQUENCE [LARGE SCALE GENOMIC DNA]</scope>
    <source>
        <strain evidence="6">USBA-503</strain>
    </source>
</reference>
<dbReference type="AlphaFoldDB" id="A0A1M6QQC0"/>
<dbReference type="InterPro" id="IPR001802">
    <property type="entry name" value="MerP/CopZ"/>
</dbReference>
<gene>
    <name evidence="5" type="ORF">SAMN05443507_11082</name>
</gene>